<gene>
    <name evidence="1" type="ORF">CesoFtcFv8_017495</name>
</gene>
<evidence type="ECO:0000313" key="1">
    <source>
        <dbReference type="EMBL" id="KAK5886466.1"/>
    </source>
</evidence>
<accession>A0AAN8BJL5</accession>
<proteinExistence type="predicted"/>
<protein>
    <submittedName>
        <fullName evidence="1">Uncharacterized protein</fullName>
    </submittedName>
</protein>
<organism evidence="1 2">
    <name type="scientific">Champsocephalus esox</name>
    <name type="common">pike icefish</name>
    <dbReference type="NCBI Taxonomy" id="159716"/>
    <lineage>
        <taxon>Eukaryota</taxon>
        <taxon>Metazoa</taxon>
        <taxon>Chordata</taxon>
        <taxon>Craniata</taxon>
        <taxon>Vertebrata</taxon>
        <taxon>Euteleostomi</taxon>
        <taxon>Actinopterygii</taxon>
        <taxon>Neopterygii</taxon>
        <taxon>Teleostei</taxon>
        <taxon>Neoteleostei</taxon>
        <taxon>Acanthomorphata</taxon>
        <taxon>Eupercaria</taxon>
        <taxon>Perciformes</taxon>
        <taxon>Notothenioidei</taxon>
        <taxon>Channichthyidae</taxon>
        <taxon>Champsocephalus</taxon>
    </lineage>
</organism>
<keyword evidence="2" id="KW-1185">Reference proteome</keyword>
<evidence type="ECO:0000313" key="2">
    <source>
        <dbReference type="Proteomes" id="UP001335648"/>
    </source>
</evidence>
<dbReference type="Proteomes" id="UP001335648">
    <property type="component" value="Unassembled WGS sequence"/>
</dbReference>
<sequence>MRAFGAVYSAGMLWVGGAKREGGWASKQAYVFRKGGGSGAYLAYFRSHSSLVQDAFFFLEIGLSSQTDNDQGRERKVNKTLFFPSFP</sequence>
<name>A0AAN8BJL5_9TELE</name>
<comment type="caution">
    <text evidence="1">The sequence shown here is derived from an EMBL/GenBank/DDBJ whole genome shotgun (WGS) entry which is preliminary data.</text>
</comment>
<dbReference type="AlphaFoldDB" id="A0AAN8BJL5"/>
<reference evidence="1 2" key="1">
    <citation type="journal article" date="2023" name="Mol. Biol. Evol.">
        <title>Genomics of Secondarily Temperate Adaptation in the Only Non-Antarctic Icefish.</title>
        <authorList>
            <person name="Rivera-Colon A.G."/>
            <person name="Rayamajhi N."/>
            <person name="Minhas B.F."/>
            <person name="Madrigal G."/>
            <person name="Bilyk K.T."/>
            <person name="Yoon V."/>
            <person name="Hune M."/>
            <person name="Gregory S."/>
            <person name="Cheng C.H.C."/>
            <person name="Catchen J.M."/>
        </authorList>
    </citation>
    <scope>NUCLEOTIDE SEQUENCE [LARGE SCALE GENOMIC DNA]</scope>
    <source>
        <strain evidence="1">JC2023a</strain>
    </source>
</reference>
<dbReference type="EMBL" id="JAULUE010002059">
    <property type="protein sequence ID" value="KAK5886466.1"/>
    <property type="molecule type" value="Genomic_DNA"/>
</dbReference>